<organism evidence="3 4">
    <name type="scientific">Modicella reniformis</name>
    <dbReference type="NCBI Taxonomy" id="1440133"/>
    <lineage>
        <taxon>Eukaryota</taxon>
        <taxon>Fungi</taxon>
        <taxon>Fungi incertae sedis</taxon>
        <taxon>Mucoromycota</taxon>
        <taxon>Mortierellomycotina</taxon>
        <taxon>Mortierellomycetes</taxon>
        <taxon>Mortierellales</taxon>
        <taxon>Mortierellaceae</taxon>
        <taxon>Modicella</taxon>
    </lineage>
</organism>
<evidence type="ECO:0000259" key="2">
    <source>
        <dbReference type="Pfam" id="PF16124"/>
    </source>
</evidence>
<proteinExistence type="predicted"/>
<feature type="compositionally biased region" description="Polar residues" evidence="1">
    <location>
        <begin position="179"/>
        <end position="188"/>
    </location>
</feature>
<gene>
    <name evidence="3" type="ORF">BGZ65_006556</name>
</gene>
<reference evidence="3" key="1">
    <citation type="journal article" date="2020" name="Fungal Divers.">
        <title>Resolving the Mortierellaceae phylogeny through synthesis of multi-gene phylogenetics and phylogenomics.</title>
        <authorList>
            <person name="Vandepol N."/>
            <person name="Liber J."/>
            <person name="Desiro A."/>
            <person name="Na H."/>
            <person name="Kennedy M."/>
            <person name="Barry K."/>
            <person name="Grigoriev I.V."/>
            <person name="Miller A.N."/>
            <person name="O'Donnell K."/>
            <person name="Stajich J.E."/>
            <person name="Bonito G."/>
        </authorList>
    </citation>
    <scope>NUCLEOTIDE SEQUENCE</scope>
    <source>
        <strain evidence="3">MES-2147</strain>
    </source>
</reference>
<feature type="region of interest" description="Disordered" evidence="1">
    <location>
        <begin position="171"/>
        <end position="268"/>
    </location>
</feature>
<evidence type="ECO:0000313" key="3">
    <source>
        <dbReference type="EMBL" id="KAF9997885.1"/>
    </source>
</evidence>
<protein>
    <recommendedName>
        <fullName evidence="2">ATP-dependent DNA helicase RecQ zinc-binding domain-containing protein</fullName>
    </recommendedName>
</protein>
<evidence type="ECO:0000313" key="4">
    <source>
        <dbReference type="Proteomes" id="UP000749646"/>
    </source>
</evidence>
<dbReference type="EMBL" id="JAAAHW010000934">
    <property type="protein sequence ID" value="KAF9997885.1"/>
    <property type="molecule type" value="Genomic_DNA"/>
</dbReference>
<keyword evidence="4" id="KW-1185">Reference proteome</keyword>
<dbReference type="InterPro" id="IPR032284">
    <property type="entry name" value="RecQ_Zn-bd"/>
</dbReference>
<dbReference type="AlphaFoldDB" id="A0A9P6MGA2"/>
<sequence>MIKYAQDVRTCRHQFFDRHFSKHLSKRHAPCGICDNCLLAGSDVETEDLKTEVRALCLLTHRLKDLNERVTLNKLVEAWRGVGPLRAIAKVVREEYETSVAPKWPNKDDYDRIINHLIVRGYLREDFHFTAYSTLAYIINGPRSSPKHLNAALQPVLIELGRDGSRVADENRIEEPKNQDVQLQQQPSHSREAQQKSQTDSPPLISEREINQILDNEDEDEDDLVLRRKNKRNASPIEAFQSVSTGRREGDKSRRIVIKIEDDGDDDD</sequence>
<name>A0A9P6MGA2_9FUNG</name>
<feature type="domain" description="ATP-dependent DNA helicase RecQ zinc-binding" evidence="2">
    <location>
        <begin position="1"/>
        <end position="38"/>
    </location>
</feature>
<dbReference type="OrthoDB" id="10261556at2759"/>
<feature type="compositionally biased region" description="Basic and acidic residues" evidence="1">
    <location>
        <begin position="246"/>
        <end position="261"/>
    </location>
</feature>
<dbReference type="Gene3D" id="1.10.10.10">
    <property type="entry name" value="Winged helix-like DNA-binding domain superfamily/Winged helix DNA-binding domain"/>
    <property type="match status" value="1"/>
</dbReference>
<evidence type="ECO:0000256" key="1">
    <source>
        <dbReference type="SAM" id="MobiDB-lite"/>
    </source>
</evidence>
<dbReference type="Proteomes" id="UP000749646">
    <property type="component" value="Unassembled WGS sequence"/>
</dbReference>
<accession>A0A9P6MGA2</accession>
<dbReference type="Pfam" id="PF16124">
    <property type="entry name" value="RecQ_Zn_bind"/>
    <property type="match status" value="1"/>
</dbReference>
<comment type="caution">
    <text evidence="3">The sequence shown here is derived from an EMBL/GenBank/DDBJ whole genome shotgun (WGS) entry which is preliminary data.</text>
</comment>
<dbReference type="InterPro" id="IPR036388">
    <property type="entry name" value="WH-like_DNA-bd_sf"/>
</dbReference>